<sequence length="563" mass="64878">MILLLVDEQNDLLNNFNTEQIYCDPVTQFDIIHIAIILKRVEFIQKYSNLCSKQSKLPYFHLALQYLPGVAYLFEFEIDRVNENNETSLMYAVKGNNIYWAKQLIFQAGKISNQKQTALNFAKSDEMIRLLQMESNYSLQSRKLPNEHYFKSIKLFMEQNKEMKQLALDVKEADDFIKNNLQQKLKDFKQLNQDWCNRIDNCIDLNQIENEEENWVLAEISCFQQERLFLSPLLYAVMTNNIQAVSFLKQKFIKTACKLTGVTGLLLALRLGYENIANILLQERSMYTLINVTPFVAAVAGNLFEYGLKHFIDQKDINDNLNKSPLLQAVVTHNVAAFNYLIYQAVDIYTSSWTPLQAAAYYGFNDFVYELIPYQAGQSHPQGSALMRAVQRDNISGVKMLVKFEACMVDKQNIFASINAVVQKNTQVLNLLVDYERDLKMQEFSCVDIAIQYDSPECLAILLKKKVGSAFDPIFNAVMRQNTACLRICMKYLQKDIKINNQCVLEQVAKLNLFNNELQNYFFSSNQNARAFALAVRADNPGAELAISSQFAFNRAECFEYEV</sequence>
<evidence type="ECO:0000313" key="3">
    <source>
        <dbReference type="Proteomes" id="UP001642409"/>
    </source>
</evidence>
<accession>A0AA86RGU7</accession>
<organism evidence="1">
    <name type="scientific">Hexamita inflata</name>
    <dbReference type="NCBI Taxonomy" id="28002"/>
    <lineage>
        <taxon>Eukaryota</taxon>
        <taxon>Metamonada</taxon>
        <taxon>Diplomonadida</taxon>
        <taxon>Hexamitidae</taxon>
        <taxon>Hexamitinae</taxon>
        <taxon>Hexamita</taxon>
    </lineage>
</organism>
<evidence type="ECO:0000313" key="2">
    <source>
        <dbReference type="EMBL" id="CAL6022647.1"/>
    </source>
</evidence>
<reference evidence="2 3" key="2">
    <citation type="submission" date="2024-07" db="EMBL/GenBank/DDBJ databases">
        <authorList>
            <person name="Akdeniz Z."/>
        </authorList>
    </citation>
    <scope>NUCLEOTIDE SEQUENCE [LARGE SCALE GENOMIC DNA]</scope>
</reference>
<keyword evidence="3" id="KW-1185">Reference proteome</keyword>
<dbReference type="PANTHER" id="PTHR24120:SF4">
    <property type="entry name" value="GH07239P"/>
    <property type="match status" value="1"/>
</dbReference>
<dbReference type="EMBL" id="CATOUU010001118">
    <property type="protein sequence ID" value="CAI9973113.1"/>
    <property type="molecule type" value="Genomic_DNA"/>
</dbReference>
<dbReference type="InterPro" id="IPR036770">
    <property type="entry name" value="Ankyrin_rpt-contain_sf"/>
</dbReference>
<protein>
    <submittedName>
        <fullName evidence="1">Protein 21.1</fullName>
    </submittedName>
    <submittedName>
        <fullName evidence="2">Protein_21.1</fullName>
    </submittedName>
</protein>
<reference evidence="1" key="1">
    <citation type="submission" date="2023-06" db="EMBL/GenBank/DDBJ databases">
        <authorList>
            <person name="Kurt Z."/>
        </authorList>
    </citation>
    <scope>NUCLEOTIDE SEQUENCE</scope>
</reference>
<dbReference type="AlphaFoldDB" id="A0AA86RGU7"/>
<dbReference type="EMBL" id="CAXDID020000091">
    <property type="protein sequence ID" value="CAL6022647.1"/>
    <property type="molecule type" value="Genomic_DNA"/>
</dbReference>
<dbReference type="SMART" id="SM00248">
    <property type="entry name" value="ANK"/>
    <property type="match status" value="7"/>
</dbReference>
<dbReference type="SUPFAM" id="SSF48403">
    <property type="entry name" value="Ankyrin repeat"/>
    <property type="match status" value="2"/>
</dbReference>
<proteinExistence type="predicted"/>
<dbReference type="InterPro" id="IPR002110">
    <property type="entry name" value="Ankyrin_rpt"/>
</dbReference>
<name>A0AA86RGU7_9EUKA</name>
<evidence type="ECO:0000313" key="1">
    <source>
        <dbReference type="EMBL" id="CAI9973113.1"/>
    </source>
</evidence>
<dbReference type="Gene3D" id="1.25.40.20">
    <property type="entry name" value="Ankyrin repeat-containing domain"/>
    <property type="match status" value="2"/>
</dbReference>
<gene>
    <name evidence="2" type="ORF">HINF_LOCUS28751</name>
    <name evidence="1" type="ORF">HINF_LOCUS60758</name>
</gene>
<comment type="caution">
    <text evidence="1">The sequence shown here is derived from an EMBL/GenBank/DDBJ whole genome shotgun (WGS) entry which is preliminary data.</text>
</comment>
<dbReference type="PANTHER" id="PTHR24120">
    <property type="entry name" value="GH07239P"/>
    <property type="match status" value="1"/>
</dbReference>
<dbReference type="Proteomes" id="UP001642409">
    <property type="component" value="Unassembled WGS sequence"/>
</dbReference>